<dbReference type="GO" id="GO:0003700">
    <property type="term" value="F:DNA-binding transcription factor activity"/>
    <property type="evidence" value="ECO:0007669"/>
    <property type="project" value="InterPro"/>
</dbReference>
<keyword evidence="4" id="KW-0804">Transcription</keyword>
<feature type="compositionally biased region" description="Basic residues" evidence="6">
    <location>
        <begin position="10"/>
        <end position="24"/>
    </location>
</feature>
<organism evidence="8 9">
    <name type="scientific">Crotalaria pallida</name>
    <name type="common">Smooth rattlebox</name>
    <name type="synonym">Crotalaria striata</name>
    <dbReference type="NCBI Taxonomy" id="3830"/>
    <lineage>
        <taxon>Eukaryota</taxon>
        <taxon>Viridiplantae</taxon>
        <taxon>Streptophyta</taxon>
        <taxon>Embryophyta</taxon>
        <taxon>Tracheophyta</taxon>
        <taxon>Spermatophyta</taxon>
        <taxon>Magnoliopsida</taxon>
        <taxon>eudicotyledons</taxon>
        <taxon>Gunneridae</taxon>
        <taxon>Pentapetalae</taxon>
        <taxon>rosids</taxon>
        <taxon>fabids</taxon>
        <taxon>Fabales</taxon>
        <taxon>Fabaceae</taxon>
        <taxon>Papilionoideae</taxon>
        <taxon>50 kb inversion clade</taxon>
        <taxon>genistoids sensu lato</taxon>
        <taxon>core genistoids</taxon>
        <taxon>Crotalarieae</taxon>
        <taxon>Crotalaria</taxon>
    </lineage>
</organism>
<dbReference type="PANTHER" id="PTHR31072">
    <property type="entry name" value="TRANSCRIPTION FACTOR TCP4-RELATED"/>
    <property type="match status" value="1"/>
</dbReference>
<dbReference type="GO" id="GO:0043565">
    <property type="term" value="F:sequence-specific DNA binding"/>
    <property type="evidence" value="ECO:0007669"/>
    <property type="project" value="TreeGrafter"/>
</dbReference>
<evidence type="ECO:0000256" key="3">
    <source>
        <dbReference type="ARBA" id="ARBA00023125"/>
    </source>
</evidence>
<evidence type="ECO:0000256" key="1">
    <source>
        <dbReference type="ARBA" id="ARBA00004123"/>
    </source>
</evidence>
<proteinExistence type="predicted"/>
<dbReference type="GO" id="GO:0005634">
    <property type="term" value="C:nucleus"/>
    <property type="evidence" value="ECO:0007669"/>
    <property type="project" value="UniProtKB-SubCell"/>
</dbReference>
<dbReference type="InterPro" id="IPR017887">
    <property type="entry name" value="TF_TCP_subgr"/>
</dbReference>
<keyword evidence="9" id="KW-1185">Reference proteome</keyword>
<dbReference type="Proteomes" id="UP001372338">
    <property type="component" value="Unassembled WGS sequence"/>
</dbReference>
<dbReference type="Pfam" id="PF03634">
    <property type="entry name" value="TCP"/>
    <property type="match status" value="1"/>
</dbReference>
<dbReference type="AlphaFoldDB" id="A0AAN9I0M3"/>
<protein>
    <recommendedName>
        <fullName evidence="7">TCP domain-containing protein</fullName>
    </recommendedName>
</protein>
<keyword evidence="2" id="KW-0805">Transcription regulation</keyword>
<dbReference type="PROSITE" id="PS51369">
    <property type="entry name" value="TCP"/>
    <property type="match status" value="1"/>
</dbReference>
<accession>A0AAN9I0M3</accession>
<evidence type="ECO:0000256" key="5">
    <source>
        <dbReference type="ARBA" id="ARBA00023242"/>
    </source>
</evidence>
<dbReference type="PANTHER" id="PTHR31072:SF91">
    <property type="entry name" value="TRANSCRIPTION FACTOR TCP6"/>
    <property type="match status" value="1"/>
</dbReference>
<feature type="region of interest" description="Disordered" evidence="6">
    <location>
        <begin position="1"/>
        <end position="30"/>
    </location>
</feature>
<feature type="domain" description="TCP" evidence="7">
    <location>
        <begin position="20"/>
        <end position="74"/>
    </location>
</feature>
<dbReference type="EMBL" id="JAYWIO010000005">
    <property type="protein sequence ID" value="KAK7261322.1"/>
    <property type="molecule type" value="Genomic_DNA"/>
</dbReference>
<dbReference type="InterPro" id="IPR005333">
    <property type="entry name" value="Transcription_factor_TCP"/>
</dbReference>
<keyword evidence="5" id="KW-0539">Nucleus</keyword>
<comment type="subcellular location">
    <subcellularLocation>
        <location evidence="1">Nucleus</location>
    </subcellularLocation>
</comment>
<keyword evidence="3" id="KW-0238">DNA-binding</keyword>
<evidence type="ECO:0000313" key="8">
    <source>
        <dbReference type="EMBL" id="KAK7261322.1"/>
    </source>
</evidence>
<sequence length="154" mass="17136">MDSSSSNTSKTKKSCTRTNKKDRHSKVEGKERRVFVSKQCLARITNLSRKLGHKNNGETIQWLLQKAEPAIIVATGSGILSSSTTTTNNNNINNTTSSVASLGNKLKGVLGDEEAFSPYDLNNFDIENSEYELTEDDRELIQSIMYPNDNDFNI</sequence>
<evidence type="ECO:0000313" key="9">
    <source>
        <dbReference type="Proteomes" id="UP001372338"/>
    </source>
</evidence>
<name>A0AAN9I0M3_CROPI</name>
<comment type="caution">
    <text evidence="8">The sequence shown here is derived from an EMBL/GenBank/DDBJ whole genome shotgun (WGS) entry which is preliminary data.</text>
</comment>
<reference evidence="8 9" key="1">
    <citation type="submission" date="2024-01" db="EMBL/GenBank/DDBJ databases">
        <title>The genomes of 5 underutilized Papilionoideae crops provide insights into root nodulation and disease resistanc.</title>
        <authorList>
            <person name="Yuan L."/>
        </authorList>
    </citation>
    <scope>NUCLEOTIDE SEQUENCE [LARGE SCALE GENOMIC DNA]</scope>
    <source>
        <strain evidence="8">ZHUSHIDOU_FW_LH</strain>
        <tissue evidence="8">Leaf</tissue>
    </source>
</reference>
<evidence type="ECO:0000256" key="2">
    <source>
        <dbReference type="ARBA" id="ARBA00023015"/>
    </source>
</evidence>
<evidence type="ECO:0000256" key="6">
    <source>
        <dbReference type="SAM" id="MobiDB-lite"/>
    </source>
</evidence>
<gene>
    <name evidence="8" type="ORF">RIF29_27631</name>
</gene>
<evidence type="ECO:0000256" key="4">
    <source>
        <dbReference type="ARBA" id="ARBA00023163"/>
    </source>
</evidence>
<evidence type="ECO:0000259" key="7">
    <source>
        <dbReference type="PROSITE" id="PS51369"/>
    </source>
</evidence>